<protein>
    <submittedName>
        <fullName evidence="2">Uncharacterized protein</fullName>
    </submittedName>
</protein>
<evidence type="ECO:0000313" key="3">
    <source>
        <dbReference type="Proteomes" id="UP001280156"/>
    </source>
</evidence>
<evidence type="ECO:0000313" key="2">
    <source>
        <dbReference type="EMBL" id="MDX8488012.1"/>
    </source>
</evidence>
<reference evidence="2 3" key="1">
    <citation type="submission" date="2023-08" db="EMBL/GenBank/DDBJ databases">
        <title>Implementing the SeqCode for naming new Mesorhizobium species isolated from Vachellia karroo root nodules.</title>
        <authorList>
            <person name="Van Lill M."/>
        </authorList>
    </citation>
    <scope>NUCLEOTIDE SEQUENCE [LARGE SCALE GENOMIC DNA]</scope>
    <source>
        <strain evidence="2 3">VK2B</strain>
    </source>
</reference>
<gene>
    <name evidence="2" type="ORF">RFM52_22805</name>
</gene>
<comment type="caution">
    <text evidence="2">The sequence shown here is derived from an EMBL/GenBank/DDBJ whole genome shotgun (WGS) entry which is preliminary data.</text>
</comment>
<proteinExistence type="predicted"/>
<organism evidence="2 3">
    <name type="scientific">Mesorhizobium humile</name>
    <dbReference type="NCBI Taxonomy" id="3072313"/>
    <lineage>
        <taxon>Bacteria</taxon>
        <taxon>Pseudomonadati</taxon>
        <taxon>Pseudomonadota</taxon>
        <taxon>Alphaproteobacteria</taxon>
        <taxon>Hyphomicrobiales</taxon>
        <taxon>Phyllobacteriaceae</taxon>
        <taxon>Mesorhizobium</taxon>
    </lineage>
</organism>
<dbReference type="Proteomes" id="UP001280156">
    <property type="component" value="Unassembled WGS sequence"/>
</dbReference>
<dbReference type="RefSeq" id="WP_320293592.1">
    <property type="nucleotide sequence ID" value="NZ_JAVIIU010000001.1"/>
</dbReference>
<sequence length="212" mass="22021">MAPTNEQIAALAARAALERHALAGCVAEITRRMQPRQLADGAMAIAKKKMEETFGNVSYAVKENGGTAGLIGLGAITAFEVGRLSATENTSRHSDDHASDPETEPPYERSDPPVGSFARAGAVARFAGGLAIGSILSGGFRSTALEKELMANIPSELSRPAGDFISQHSRGAKIWAAQAFGFAKYGAAFLVIMAAISNHLSGSTSSDQNDAG</sequence>
<keyword evidence="3" id="KW-1185">Reference proteome</keyword>
<dbReference type="EMBL" id="JAVIIV010000016">
    <property type="protein sequence ID" value="MDX8488012.1"/>
    <property type="molecule type" value="Genomic_DNA"/>
</dbReference>
<name>A0ABU4YM30_9HYPH</name>
<accession>A0ABU4YM30</accession>
<feature type="region of interest" description="Disordered" evidence="1">
    <location>
        <begin position="87"/>
        <end position="114"/>
    </location>
</feature>
<evidence type="ECO:0000256" key="1">
    <source>
        <dbReference type="SAM" id="MobiDB-lite"/>
    </source>
</evidence>
<feature type="compositionally biased region" description="Basic and acidic residues" evidence="1">
    <location>
        <begin position="90"/>
        <end position="111"/>
    </location>
</feature>